<dbReference type="GO" id="GO:0003700">
    <property type="term" value="F:DNA-binding transcription factor activity"/>
    <property type="evidence" value="ECO:0007669"/>
    <property type="project" value="InterPro"/>
</dbReference>
<accession>A0A978V6P0</accession>
<name>A0A978V6P0_ZIZJJ</name>
<dbReference type="EMBL" id="JAEACU010000006">
    <property type="protein sequence ID" value="KAH7523575.1"/>
    <property type="molecule type" value="Genomic_DNA"/>
</dbReference>
<dbReference type="InterPro" id="IPR013325">
    <property type="entry name" value="RNA_pol_sigma_r2"/>
</dbReference>
<dbReference type="InterPro" id="IPR050239">
    <property type="entry name" value="Sigma-70_RNA_pol_init_factors"/>
</dbReference>
<evidence type="ECO:0000313" key="4">
    <source>
        <dbReference type="Proteomes" id="UP000813462"/>
    </source>
</evidence>
<dbReference type="InterPro" id="IPR007627">
    <property type="entry name" value="RNA_pol_sigma70_r2"/>
</dbReference>
<reference evidence="3" key="1">
    <citation type="journal article" date="2021" name="Front. Plant Sci.">
        <title>Chromosome-Scale Genome Assembly for Chinese Sour Jujube and Insights Into Its Genome Evolution and Domestication Signature.</title>
        <authorList>
            <person name="Shen L.-Y."/>
            <person name="Luo H."/>
            <person name="Wang X.-L."/>
            <person name="Wang X.-M."/>
            <person name="Qiu X.-J."/>
            <person name="Liu H."/>
            <person name="Zhou S.-S."/>
            <person name="Jia K.-H."/>
            <person name="Nie S."/>
            <person name="Bao Y.-T."/>
            <person name="Zhang R.-G."/>
            <person name="Yun Q.-Z."/>
            <person name="Chai Y.-H."/>
            <person name="Lu J.-Y."/>
            <person name="Li Y."/>
            <person name="Zhao S.-W."/>
            <person name="Mao J.-F."/>
            <person name="Jia S.-G."/>
            <person name="Mao Y.-M."/>
        </authorList>
    </citation>
    <scope>NUCLEOTIDE SEQUENCE</scope>
    <source>
        <strain evidence="3">AT0</strain>
        <tissue evidence="3">Leaf</tissue>
    </source>
</reference>
<dbReference type="AlphaFoldDB" id="A0A978V6P0"/>
<feature type="domain" description="RNA polymerase sigma-70 region 2" evidence="2">
    <location>
        <begin position="105"/>
        <end position="146"/>
    </location>
</feature>
<evidence type="ECO:0000259" key="2">
    <source>
        <dbReference type="Pfam" id="PF04542"/>
    </source>
</evidence>
<dbReference type="GO" id="GO:0006352">
    <property type="term" value="P:DNA-templated transcription initiation"/>
    <property type="evidence" value="ECO:0007669"/>
    <property type="project" value="InterPro"/>
</dbReference>
<dbReference type="PANTHER" id="PTHR30603">
    <property type="entry name" value="RNA POLYMERASE SIGMA FACTOR RPO"/>
    <property type="match status" value="1"/>
</dbReference>
<evidence type="ECO:0000313" key="3">
    <source>
        <dbReference type="EMBL" id="KAH7523575.1"/>
    </source>
</evidence>
<comment type="caution">
    <text evidence="3">The sequence shown here is derived from an EMBL/GenBank/DDBJ whole genome shotgun (WGS) entry which is preliminary data.</text>
</comment>
<protein>
    <recommendedName>
        <fullName evidence="2">RNA polymerase sigma-70 region 2 domain-containing protein</fullName>
    </recommendedName>
</protein>
<proteinExistence type="inferred from homology"/>
<sequence>MVTVDWPPLLFLELIQSDENDLSKVDTQHDVVVLLYSSRMIGVSKEVMLMHKGLVISTTHWRIRKSLEKDIGRVVTLSCWAEAAKIEEKLLQQHLHFGWCCLDELIRSTRSLVLYFARNYRGVGISLKDLLQAGSVSVLQGAERFDILAVTNSQPISSTG</sequence>
<dbReference type="Pfam" id="PF04542">
    <property type="entry name" value="Sigma70_r2"/>
    <property type="match status" value="1"/>
</dbReference>
<comment type="similarity">
    <text evidence="1">Belongs to the sigma-70 factor family.</text>
</comment>
<organism evidence="3 4">
    <name type="scientific">Ziziphus jujuba var. spinosa</name>
    <dbReference type="NCBI Taxonomy" id="714518"/>
    <lineage>
        <taxon>Eukaryota</taxon>
        <taxon>Viridiplantae</taxon>
        <taxon>Streptophyta</taxon>
        <taxon>Embryophyta</taxon>
        <taxon>Tracheophyta</taxon>
        <taxon>Spermatophyta</taxon>
        <taxon>Magnoliopsida</taxon>
        <taxon>eudicotyledons</taxon>
        <taxon>Gunneridae</taxon>
        <taxon>Pentapetalae</taxon>
        <taxon>rosids</taxon>
        <taxon>fabids</taxon>
        <taxon>Rosales</taxon>
        <taxon>Rhamnaceae</taxon>
        <taxon>Paliureae</taxon>
        <taxon>Ziziphus</taxon>
    </lineage>
</organism>
<gene>
    <name evidence="3" type="ORF">FEM48_Zijuj06G0026500</name>
</gene>
<evidence type="ECO:0000256" key="1">
    <source>
        <dbReference type="ARBA" id="ARBA00007788"/>
    </source>
</evidence>
<dbReference type="Proteomes" id="UP000813462">
    <property type="component" value="Unassembled WGS sequence"/>
</dbReference>
<dbReference type="SUPFAM" id="SSF88946">
    <property type="entry name" value="Sigma2 domain of RNA polymerase sigma factors"/>
    <property type="match status" value="1"/>
</dbReference>
<dbReference type="PANTHER" id="PTHR30603:SF13">
    <property type="entry name" value="RNA POLYMERASE SIGMA FACTOR SIGC"/>
    <property type="match status" value="1"/>
</dbReference>
<dbReference type="Gene3D" id="1.20.120.1810">
    <property type="match status" value="1"/>
</dbReference>